<evidence type="ECO:0000256" key="1">
    <source>
        <dbReference type="ARBA" id="ARBA00022801"/>
    </source>
</evidence>
<feature type="domain" description="BD-FAE-like" evidence="3">
    <location>
        <begin position="41"/>
        <end position="207"/>
    </location>
</feature>
<keyword evidence="2" id="KW-0732">Signal</keyword>
<feature type="signal peptide" evidence="2">
    <location>
        <begin position="1"/>
        <end position="17"/>
    </location>
</feature>
<dbReference type="InterPro" id="IPR050300">
    <property type="entry name" value="GDXG_lipolytic_enzyme"/>
</dbReference>
<dbReference type="EMBL" id="SMBZ01000010">
    <property type="protein sequence ID" value="TCV18668.1"/>
    <property type="molecule type" value="Genomic_DNA"/>
</dbReference>
<keyword evidence="1" id="KW-0378">Hydrolase</keyword>
<evidence type="ECO:0000259" key="3">
    <source>
        <dbReference type="Pfam" id="PF20434"/>
    </source>
</evidence>
<dbReference type="SUPFAM" id="SSF53474">
    <property type="entry name" value="alpha/beta-Hydrolases"/>
    <property type="match status" value="1"/>
</dbReference>
<dbReference type="Proteomes" id="UP000295197">
    <property type="component" value="Unassembled WGS sequence"/>
</dbReference>
<name>A0A4V2VUE2_9SPHI</name>
<dbReference type="AlphaFoldDB" id="A0A4V2VUE2"/>
<sequence length="261" mass="29982">MKYVSFLFLFIYSFSFAQYRTESNITYTAHQDTYSKERCKLDFYYPIEKKDFVTVIWFHGGGLTGGDKEIPEYLKNKNIAIVGATYRLSPQAKVEDIIQDAADAVKWTFNNVERVGGNKKKVVIAGMSAGAYLSLMLSLNPEYLSQRQINTSDIFGVVSFSAQTITHFTARKEYGREELQPDINALSPLYFVRKDIPRLLLLTGDRDLELMGRYEENAYLWRMLTLQGNKDVELFELGGYGHDMTHPGYPLLLKAIEKWSK</sequence>
<evidence type="ECO:0000313" key="4">
    <source>
        <dbReference type="EMBL" id="TCV18668.1"/>
    </source>
</evidence>
<evidence type="ECO:0000256" key="2">
    <source>
        <dbReference type="SAM" id="SignalP"/>
    </source>
</evidence>
<keyword evidence="5" id="KW-1185">Reference proteome</keyword>
<dbReference type="Gene3D" id="3.40.50.1820">
    <property type="entry name" value="alpha/beta hydrolase"/>
    <property type="match status" value="1"/>
</dbReference>
<organism evidence="4 5">
    <name type="scientific">Sphingobacterium alimentarium</name>
    <dbReference type="NCBI Taxonomy" id="797292"/>
    <lineage>
        <taxon>Bacteria</taxon>
        <taxon>Pseudomonadati</taxon>
        <taxon>Bacteroidota</taxon>
        <taxon>Sphingobacteriia</taxon>
        <taxon>Sphingobacteriales</taxon>
        <taxon>Sphingobacteriaceae</taxon>
        <taxon>Sphingobacterium</taxon>
    </lineage>
</organism>
<reference evidence="4 5" key="1">
    <citation type="submission" date="2019-03" db="EMBL/GenBank/DDBJ databases">
        <title>Genomic Encyclopedia of Type Strains, Phase IV (KMG-IV): sequencing the most valuable type-strain genomes for metagenomic binning, comparative biology and taxonomic classification.</title>
        <authorList>
            <person name="Goeker M."/>
        </authorList>
    </citation>
    <scope>NUCLEOTIDE SEQUENCE [LARGE SCALE GENOMIC DNA]</scope>
    <source>
        <strain evidence="4 5">DSM 22362</strain>
    </source>
</reference>
<gene>
    <name evidence="4" type="ORF">EDC17_101071</name>
</gene>
<feature type="chain" id="PRO_5020966564" evidence="2">
    <location>
        <begin position="18"/>
        <end position="261"/>
    </location>
</feature>
<evidence type="ECO:0000313" key="5">
    <source>
        <dbReference type="Proteomes" id="UP000295197"/>
    </source>
</evidence>
<dbReference type="GO" id="GO:0016787">
    <property type="term" value="F:hydrolase activity"/>
    <property type="evidence" value="ECO:0007669"/>
    <property type="project" value="UniProtKB-KW"/>
</dbReference>
<comment type="caution">
    <text evidence="4">The sequence shown here is derived from an EMBL/GenBank/DDBJ whole genome shotgun (WGS) entry which is preliminary data.</text>
</comment>
<dbReference type="RefSeq" id="WP_132777164.1">
    <property type="nucleotide sequence ID" value="NZ_SMBZ01000010.1"/>
</dbReference>
<dbReference type="InterPro" id="IPR029058">
    <property type="entry name" value="AB_hydrolase_fold"/>
</dbReference>
<dbReference type="PANTHER" id="PTHR48081:SF9">
    <property type="entry name" value="CARBOXYLESTERASE"/>
    <property type="match status" value="1"/>
</dbReference>
<proteinExistence type="predicted"/>
<dbReference type="PANTHER" id="PTHR48081">
    <property type="entry name" value="AB HYDROLASE SUPERFAMILY PROTEIN C4A8.06C"/>
    <property type="match status" value="1"/>
</dbReference>
<dbReference type="OrthoDB" id="9777975at2"/>
<dbReference type="Pfam" id="PF20434">
    <property type="entry name" value="BD-FAE"/>
    <property type="match status" value="1"/>
</dbReference>
<protein>
    <submittedName>
        <fullName evidence="4">Acetyl esterase/lipase</fullName>
    </submittedName>
</protein>
<dbReference type="InterPro" id="IPR049492">
    <property type="entry name" value="BD-FAE-like_dom"/>
</dbReference>
<accession>A0A4V2VUE2</accession>